<name>A0AAN8KKE2_PATCE</name>
<dbReference type="PANTHER" id="PTHR22427:SF7">
    <property type="entry name" value="GH15728P"/>
    <property type="match status" value="1"/>
</dbReference>
<dbReference type="EMBL" id="JAZGQO010000001">
    <property type="protein sequence ID" value="KAK6195212.1"/>
    <property type="molecule type" value="Genomic_DNA"/>
</dbReference>
<feature type="compositionally biased region" description="Basic residues" evidence="1">
    <location>
        <begin position="603"/>
        <end position="623"/>
    </location>
</feature>
<accession>A0AAN8KKE2</accession>
<feature type="compositionally biased region" description="Polar residues" evidence="1">
    <location>
        <begin position="624"/>
        <end position="653"/>
    </location>
</feature>
<evidence type="ECO:0000313" key="4">
    <source>
        <dbReference type="Proteomes" id="UP001347796"/>
    </source>
</evidence>
<feature type="region of interest" description="Disordered" evidence="1">
    <location>
        <begin position="726"/>
        <end position="769"/>
    </location>
</feature>
<dbReference type="Pfam" id="PF00651">
    <property type="entry name" value="BTB"/>
    <property type="match status" value="1"/>
</dbReference>
<dbReference type="PROSITE" id="PS50097">
    <property type="entry name" value="BTB"/>
    <property type="match status" value="1"/>
</dbReference>
<sequence>MARPKDKAALSEAFEQRCQREQEKLKVNLAKVLQEDILRLLTEELHVDTSITDGHQTAAAHRFILSARASSLFNGVKETINEDSMTTITIPQNNNFHLNDFIKQLYYTENIDILLDENSQFFVKRKNGDKFCDALLDNLDELNHNSSDLTEDSSVVVARGSSSCSYETNTGNNESNNGEVTLSDVKVQMKQVDSVVEKRNEDDLHEQICENDLNEKENVIPSESGSTDNTLSNLIKVSYNLTLPHVCCSCLGEDLLRAFLQEKCSDCSLIVAGQQFKTHRCILAARSEYFEAMLGGQWRESDKNDIELEGVSPGAVEQALLYLYGGVTDIIETCNIPDLLLVGDMYGMIGLKEVASYQIKKEFCHFFHKPCSTCLSSAGDALTLAVTYDLHDMKERCVKWINKYFTKFWSSRTFAAQHEDILHVCCDNLISQISEQNVVDIIMDTHKLSGNLPSVKWAEPILQLITQLNHATKSFISQNFVSVMSSKQFLCWEKGAAWNASVLEDIFGSVVETVSPSNGCKIYQRLLDLEQYFALREYTIDNEDIAAFVKFLIKKCETFLRINIHQVTLTEDWSNLPEDIRTKILSCASYVCMDYNKMKKAPPKLNTNRKIKVASTQKIKKSSTVKPLTRQLSENPQTSTKSENLLTRQTPTPSARPPSRGRPVEKAATKATKSPKCETTSMQSQKNVKTNVKTKKQSEQKEEDKATSDLRLRTHEVQYLGASSIPKRQLSWSPDPEGSISPVSVSPRSDSRIPIHRTSSLSPRGKTDSKSLENLLGEHCSQASYEFCPPVEESLVGDETNEESVAAKSRINNSASIQNSCKLSEALDSNQSKQSMTMEKKSSAYSKAAETVEPVQFLRLKTSGRNIDKERRWSSPPMVFSQPNLNEELYLEGRGSVSSENLSPRLLPLFEVEFHKPEHVTDVL</sequence>
<dbReference type="Pfam" id="PF26017">
    <property type="entry name" value="BACK_BTBD8"/>
    <property type="match status" value="1"/>
</dbReference>
<dbReference type="AlphaFoldDB" id="A0AAN8KKE2"/>
<dbReference type="CDD" id="cd18286">
    <property type="entry name" value="BTB2_POZ_BTBD8"/>
    <property type="match status" value="1"/>
</dbReference>
<evidence type="ECO:0000259" key="2">
    <source>
        <dbReference type="PROSITE" id="PS50097"/>
    </source>
</evidence>
<reference evidence="3 4" key="1">
    <citation type="submission" date="2024-01" db="EMBL/GenBank/DDBJ databases">
        <title>The genome of the rayed Mediterranean limpet Patella caerulea (Linnaeus, 1758).</title>
        <authorList>
            <person name="Anh-Thu Weber A."/>
            <person name="Halstead-Nussloch G."/>
        </authorList>
    </citation>
    <scope>NUCLEOTIDE SEQUENCE [LARGE SCALE GENOMIC DNA]</scope>
    <source>
        <strain evidence="3">AATW-2023a</strain>
        <tissue evidence="3">Whole specimen</tissue>
    </source>
</reference>
<dbReference type="Gene3D" id="3.30.710.10">
    <property type="entry name" value="Potassium Channel Kv1.1, Chain A"/>
    <property type="match status" value="2"/>
</dbReference>
<proteinExistence type="predicted"/>
<feature type="domain" description="BTB" evidence="2">
    <location>
        <begin position="265"/>
        <end position="332"/>
    </location>
</feature>
<dbReference type="SUPFAM" id="SSF54695">
    <property type="entry name" value="POZ domain"/>
    <property type="match status" value="2"/>
</dbReference>
<dbReference type="Proteomes" id="UP001347796">
    <property type="component" value="Unassembled WGS sequence"/>
</dbReference>
<dbReference type="InterPro" id="IPR043225">
    <property type="entry name" value="BACK_BTBD8"/>
</dbReference>
<evidence type="ECO:0000313" key="3">
    <source>
        <dbReference type="EMBL" id="KAK6195212.1"/>
    </source>
</evidence>
<feature type="compositionally biased region" description="Low complexity" evidence="1">
    <location>
        <begin position="739"/>
        <end position="748"/>
    </location>
</feature>
<protein>
    <recommendedName>
        <fullName evidence="2">BTB domain-containing protein</fullName>
    </recommendedName>
</protein>
<dbReference type="PANTHER" id="PTHR22427">
    <property type="entry name" value="GH15728P"/>
    <property type="match status" value="1"/>
</dbReference>
<dbReference type="CDD" id="cd18490">
    <property type="entry name" value="BACK_BTBD8"/>
    <property type="match status" value="1"/>
</dbReference>
<dbReference type="InterPro" id="IPR011333">
    <property type="entry name" value="SKP1/BTB/POZ_sf"/>
</dbReference>
<organism evidence="3 4">
    <name type="scientific">Patella caerulea</name>
    <name type="common">Rayed Mediterranean limpet</name>
    <dbReference type="NCBI Taxonomy" id="87958"/>
    <lineage>
        <taxon>Eukaryota</taxon>
        <taxon>Metazoa</taxon>
        <taxon>Spiralia</taxon>
        <taxon>Lophotrochozoa</taxon>
        <taxon>Mollusca</taxon>
        <taxon>Gastropoda</taxon>
        <taxon>Patellogastropoda</taxon>
        <taxon>Patelloidea</taxon>
        <taxon>Patellidae</taxon>
        <taxon>Patella</taxon>
    </lineage>
</organism>
<dbReference type="SMART" id="SM00225">
    <property type="entry name" value="BTB"/>
    <property type="match status" value="1"/>
</dbReference>
<feature type="compositionally biased region" description="Basic and acidic residues" evidence="1">
    <location>
        <begin position="696"/>
        <end position="712"/>
    </location>
</feature>
<evidence type="ECO:0000256" key="1">
    <source>
        <dbReference type="SAM" id="MobiDB-lite"/>
    </source>
</evidence>
<feature type="region of interest" description="Disordered" evidence="1">
    <location>
        <begin position="603"/>
        <end position="712"/>
    </location>
</feature>
<dbReference type="InterPro" id="IPR000210">
    <property type="entry name" value="BTB/POZ_dom"/>
</dbReference>
<comment type="caution">
    <text evidence="3">The sequence shown here is derived from an EMBL/GenBank/DDBJ whole genome shotgun (WGS) entry which is preliminary data.</text>
</comment>
<gene>
    <name evidence="3" type="ORF">SNE40_000685</name>
</gene>
<keyword evidence="4" id="KW-1185">Reference proteome</keyword>